<dbReference type="EMBL" id="CP009238">
    <property type="protein sequence ID" value="AIL32438.1"/>
    <property type="molecule type" value="Genomic_DNA"/>
</dbReference>
<proteinExistence type="predicted"/>
<dbReference type="AlphaFoldDB" id="A0A077DGY1"/>
<organism evidence="2 3">
    <name type="scientific">Basilea psittacipulmonis DSM 24701</name>
    <dbReference type="NCBI Taxonomy" id="1072685"/>
    <lineage>
        <taxon>Bacteria</taxon>
        <taxon>Pseudomonadati</taxon>
        <taxon>Pseudomonadota</taxon>
        <taxon>Betaproteobacteria</taxon>
        <taxon>Burkholderiales</taxon>
        <taxon>Alcaligenaceae</taxon>
        <taxon>Basilea</taxon>
    </lineage>
</organism>
<dbReference type="RefSeq" id="WP_038499045.1">
    <property type="nucleotide sequence ID" value="NZ_AFWK01000063.1"/>
</dbReference>
<sequence length="208" mass="24649">MDIFIQNRTLNDESGQAMIETIVIFVLFISIFYALVFLGRISYFWVKEASILNYQTVMSAYHASDAHRSEERKYLLSEHEHNYLKRQYNKVNETYRLSALDFPVLSNKDAKRSILAKDWEVDQKMVHLSKVGNFWNIPWEKERFVVPEYGQVPFTANQMVKSSWGWKKPNGLSRSITNISKVWANTIDKPWLRANMVNDWVFIWQDKL</sequence>
<feature type="transmembrane region" description="Helical" evidence="1">
    <location>
        <begin position="21"/>
        <end position="46"/>
    </location>
</feature>
<evidence type="ECO:0000256" key="1">
    <source>
        <dbReference type="SAM" id="Phobius"/>
    </source>
</evidence>
<accession>A0A077DGY1</accession>
<dbReference type="Proteomes" id="UP000028945">
    <property type="component" value="Chromosome"/>
</dbReference>
<dbReference type="HOGENOM" id="CLU_1318818_0_0_4"/>
<gene>
    <name evidence="2" type="ORF">IX83_03155</name>
</gene>
<evidence type="ECO:0000313" key="2">
    <source>
        <dbReference type="EMBL" id="AIL32438.1"/>
    </source>
</evidence>
<evidence type="ECO:0000313" key="3">
    <source>
        <dbReference type="Proteomes" id="UP000028945"/>
    </source>
</evidence>
<keyword evidence="3" id="KW-1185">Reference proteome</keyword>
<dbReference type="KEGG" id="bpsi:IX83_03155"/>
<name>A0A077DGY1_9BURK</name>
<protein>
    <submittedName>
        <fullName evidence="2">Uncharacterized protein</fullName>
    </submittedName>
</protein>
<keyword evidence="1" id="KW-0472">Membrane</keyword>
<keyword evidence="1" id="KW-1133">Transmembrane helix</keyword>
<keyword evidence="1" id="KW-0812">Transmembrane</keyword>
<reference evidence="2 3" key="1">
    <citation type="journal article" date="2014" name="BMC Genomics">
        <title>A genomic perspective on a new bacterial genus and species from the Alcaligenaceae family, Basilea psittacipulmonis.</title>
        <authorList>
            <person name="Whiteson K.L."/>
            <person name="Hernandez D."/>
            <person name="Lazarevic V."/>
            <person name="Gaia N."/>
            <person name="Farinelli L."/>
            <person name="Francois P."/>
            <person name="Pilo P."/>
            <person name="Frey J."/>
            <person name="Schrenzel J."/>
        </authorList>
    </citation>
    <scope>NUCLEOTIDE SEQUENCE [LARGE SCALE GENOMIC DNA]</scope>
    <source>
        <strain evidence="2 3">DSM 24701</strain>
    </source>
</reference>